<dbReference type="InterPro" id="IPR004089">
    <property type="entry name" value="MCPsignal_dom"/>
</dbReference>
<dbReference type="SMART" id="SM00283">
    <property type="entry name" value="MA"/>
    <property type="match status" value="1"/>
</dbReference>
<keyword evidence="5" id="KW-1133">Transmembrane helix</keyword>
<protein>
    <recommendedName>
        <fullName evidence="6">Methyl-accepting transducer domain-containing protein</fullName>
    </recommendedName>
</protein>
<dbReference type="AlphaFoldDB" id="A0A1C0YN14"/>
<accession>A0A1C0YN14</accession>
<feature type="transmembrane region" description="Helical" evidence="5">
    <location>
        <begin position="114"/>
        <end position="134"/>
    </location>
</feature>
<feature type="coiled-coil region" evidence="4">
    <location>
        <begin position="168"/>
        <end position="202"/>
    </location>
</feature>
<evidence type="ECO:0000313" key="7">
    <source>
        <dbReference type="EMBL" id="OCS88469.1"/>
    </source>
</evidence>
<dbReference type="RefSeq" id="WP_066542263.1">
    <property type="nucleotide sequence ID" value="NZ_MASJ01000001.1"/>
</dbReference>
<dbReference type="STRING" id="33978.A6M13_01075"/>
<dbReference type="Pfam" id="PF00015">
    <property type="entry name" value="MCPsignal"/>
    <property type="match status" value="1"/>
</dbReference>
<dbReference type="GO" id="GO:0007165">
    <property type="term" value="P:signal transduction"/>
    <property type="evidence" value="ECO:0007669"/>
    <property type="project" value="UniProtKB-KW"/>
</dbReference>
<organism evidence="7 8">
    <name type="scientific">Caryophanon tenue</name>
    <dbReference type="NCBI Taxonomy" id="33978"/>
    <lineage>
        <taxon>Bacteria</taxon>
        <taxon>Bacillati</taxon>
        <taxon>Bacillota</taxon>
        <taxon>Bacilli</taxon>
        <taxon>Bacillales</taxon>
        <taxon>Caryophanaceae</taxon>
        <taxon>Caryophanon</taxon>
    </lineage>
</organism>
<proteinExistence type="inferred from homology"/>
<feature type="coiled-coil region" evidence="4">
    <location>
        <begin position="403"/>
        <end position="492"/>
    </location>
</feature>
<feature type="domain" description="Methyl-accepting transducer" evidence="6">
    <location>
        <begin position="216"/>
        <end position="466"/>
    </location>
</feature>
<feature type="transmembrane region" description="Helical" evidence="5">
    <location>
        <begin position="67"/>
        <end position="84"/>
    </location>
</feature>
<evidence type="ECO:0000256" key="4">
    <source>
        <dbReference type="SAM" id="Coils"/>
    </source>
</evidence>
<reference evidence="7 8" key="1">
    <citation type="submission" date="2016-07" db="EMBL/GenBank/DDBJ databases">
        <title>Caryophanon tenue genome sequencing.</title>
        <authorList>
            <person name="Verma A."/>
            <person name="Pal Y."/>
            <person name="Krishnamurthi S."/>
        </authorList>
    </citation>
    <scope>NUCLEOTIDE SEQUENCE [LARGE SCALE GENOMIC DNA]</scope>
    <source>
        <strain evidence="7 8">DSM 14152</strain>
    </source>
</reference>
<dbReference type="PANTHER" id="PTHR32089:SF112">
    <property type="entry name" value="LYSOZYME-LIKE PROTEIN-RELATED"/>
    <property type="match status" value="1"/>
</dbReference>
<gene>
    <name evidence="7" type="ORF">A6M13_01075</name>
</gene>
<keyword evidence="1 3" id="KW-0807">Transducer</keyword>
<comment type="caution">
    <text evidence="7">The sequence shown here is derived from an EMBL/GenBank/DDBJ whole genome shotgun (WGS) entry which is preliminary data.</text>
</comment>
<evidence type="ECO:0000256" key="1">
    <source>
        <dbReference type="ARBA" id="ARBA00023224"/>
    </source>
</evidence>
<sequence>MSQAARHMKRAHQLNLLMIYIIVVMVVLPFIFEFGLMPTLQYSIAGTTIIVLATINYRIRYADHMKALLFPALPLVVIIALFYLDGFAINKHYFLVITLMMAAVYFNRHILWQYSILLLIGLLVIYIGAPAGFLGENNRLTVFVTVFVVYMGMIASLYFITISASKFIEEAEAKHKQSEALLQQLEETLQAVKHGASTVQQEATEVEQHMQTMQLSSEEVLNSTTAIAAQIEREATTIAQVYAKVHDSSAQINDSIEATTEVAAQAMKMVDVMQETSERTTTVTTYMETVQQTVTATTQTVDGLMQRLAEVNELLGGIRTVADQTNLLALNAAIESARAGDAGKGFAVVADEVRKLAEQSAQLTQHIYDVTTRVMTEATSAQQQAHAGHEAVEKGSALLRNIAQQLEMTAESATETSAQLTNNTRQLEGVATVFTYSKEQLQQLVQLSEENTQITEEIVQALAQEASWIGQVVQATGELRNLSDELHQLSNTKS</sequence>
<dbReference type="GO" id="GO:0004888">
    <property type="term" value="F:transmembrane signaling receptor activity"/>
    <property type="evidence" value="ECO:0007669"/>
    <property type="project" value="InterPro"/>
</dbReference>
<keyword evidence="5" id="KW-0472">Membrane</keyword>
<keyword evidence="8" id="KW-1185">Reference proteome</keyword>
<evidence type="ECO:0000259" key="6">
    <source>
        <dbReference type="PROSITE" id="PS50111"/>
    </source>
</evidence>
<dbReference type="EMBL" id="MASJ01000001">
    <property type="protein sequence ID" value="OCS88469.1"/>
    <property type="molecule type" value="Genomic_DNA"/>
</dbReference>
<dbReference type="SUPFAM" id="SSF58104">
    <property type="entry name" value="Methyl-accepting chemotaxis protein (MCP) signaling domain"/>
    <property type="match status" value="1"/>
</dbReference>
<dbReference type="InterPro" id="IPR004090">
    <property type="entry name" value="Chemotax_Me-accpt_rcpt"/>
</dbReference>
<dbReference type="Proteomes" id="UP000093199">
    <property type="component" value="Unassembled WGS sequence"/>
</dbReference>
<evidence type="ECO:0000256" key="5">
    <source>
        <dbReference type="SAM" id="Phobius"/>
    </source>
</evidence>
<dbReference type="PROSITE" id="PS50111">
    <property type="entry name" value="CHEMOTAXIS_TRANSDUC_2"/>
    <property type="match status" value="1"/>
</dbReference>
<keyword evidence="5" id="KW-0812">Transmembrane</keyword>
<feature type="transmembrane region" description="Helical" evidence="5">
    <location>
        <begin position="38"/>
        <end position="55"/>
    </location>
</feature>
<dbReference type="PRINTS" id="PR00260">
    <property type="entry name" value="CHEMTRNSDUCR"/>
</dbReference>
<evidence type="ECO:0000256" key="2">
    <source>
        <dbReference type="ARBA" id="ARBA00029447"/>
    </source>
</evidence>
<comment type="similarity">
    <text evidence="2">Belongs to the methyl-accepting chemotaxis (MCP) protein family.</text>
</comment>
<keyword evidence="4" id="KW-0175">Coiled coil</keyword>
<dbReference type="GO" id="GO:0006935">
    <property type="term" value="P:chemotaxis"/>
    <property type="evidence" value="ECO:0007669"/>
    <property type="project" value="InterPro"/>
</dbReference>
<name>A0A1C0YN14_9BACL</name>
<evidence type="ECO:0000256" key="3">
    <source>
        <dbReference type="PROSITE-ProRule" id="PRU00284"/>
    </source>
</evidence>
<dbReference type="PANTHER" id="PTHR32089">
    <property type="entry name" value="METHYL-ACCEPTING CHEMOTAXIS PROTEIN MCPB"/>
    <property type="match status" value="1"/>
</dbReference>
<feature type="transmembrane region" description="Helical" evidence="5">
    <location>
        <begin position="12"/>
        <end position="32"/>
    </location>
</feature>
<evidence type="ECO:0000313" key="8">
    <source>
        <dbReference type="Proteomes" id="UP000093199"/>
    </source>
</evidence>
<feature type="transmembrane region" description="Helical" evidence="5">
    <location>
        <begin position="140"/>
        <end position="160"/>
    </location>
</feature>
<dbReference type="Gene3D" id="1.10.287.950">
    <property type="entry name" value="Methyl-accepting chemotaxis protein"/>
    <property type="match status" value="1"/>
</dbReference>
<dbReference type="GO" id="GO:0016020">
    <property type="term" value="C:membrane"/>
    <property type="evidence" value="ECO:0007669"/>
    <property type="project" value="InterPro"/>
</dbReference>